<dbReference type="PANTHER" id="PTHR21174:SF0">
    <property type="entry name" value="HD PHOSPHOHYDROLASE FAMILY PROTEIN-RELATED"/>
    <property type="match status" value="1"/>
</dbReference>
<evidence type="ECO:0008006" key="3">
    <source>
        <dbReference type="Google" id="ProtNLM"/>
    </source>
</evidence>
<proteinExistence type="predicted"/>
<sequence>MPALISWWRQDLADLIPFALDDAVQAAGTDLLRRWAEPQRHYHRTTHLVELFWALEELEDGDDLDPRDALLGRVAGWFHDAVYLPLAAAGTNEADSARLAVSTLSDLGADADDTSAIERLVHLSATHDGDALTSLDRAFLDADLWILSADPDRFDDYCEQVRQEYAAVPDAAYRAARAEVLRGFAQRPRLYLTDFAAAQWEPQARNNLDREIARLDGPDIDGA</sequence>
<gene>
    <name evidence="1" type="ORF">IPI13_01920</name>
</gene>
<dbReference type="PIRSF" id="PIRSF035170">
    <property type="entry name" value="HD_phosphohydro"/>
    <property type="match status" value="1"/>
</dbReference>
<dbReference type="EMBL" id="JADJIB010000001">
    <property type="protein sequence ID" value="MBK7271961.1"/>
    <property type="molecule type" value="Genomic_DNA"/>
</dbReference>
<evidence type="ECO:0000313" key="2">
    <source>
        <dbReference type="Proteomes" id="UP000726105"/>
    </source>
</evidence>
<dbReference type="Proteomes" id="UP000726105">
    <property type="component" value="Unassembled WGS sequence"/>
</dbReference>
<accession>A0A935M499</accession>
<dbReference type="PANTHER" id="PTHR21174">
    <property type="match status" value="1"/>
</dbReference>
<evidence type="ECO:0000313" key="1">
    <source>
        <dbReference type="EMBL" id="MBK7271961.1"/>
    </source>
</evidence>
<dbReference type="AlphaFoldDB" id="A0A935M499"/>
<comment type="caution">
    <text evidence="1">The sequence shown here is derived from an EMBL/GenBank/DDBJ whole genome shotgun (WGS) entry which is preliminary data.</text>
</comment>
<dbReference type="SUPFAM" id="SSF109604">
    <property type="entry name" value="HD-domain/PDEase-like"/>
    <property type="match status" value="1"/>
</dbReference>
<name>A0A935M499_9MICO</name>
<dbReference type="InterPro" id="IPR009218">
    <property type="entry name" value="HD_phosphohydro"/>
</dbReference>
<protein>
    <recommendedName>
        <fullName evidence="3">Metal-dependent HD superfamily phosphohydrolase</fullName>
    </recommendedName>
</protein>
<organism evidence="1 2">
    <name type="scientific">Candidatus Phosphoribacter hodrii</name>
    <dbReference type="NCBI Taxonomy" id="2953743"/>
    <lineage>
        <taxon>Bacteria</taxon>
        <taxon>Bacillati</taxon>
        <taxon>Actinomycetota</taxon>
        <taxon>Actinomycetes</taxon>
        <taxon>Micrococcales</taxon>
        <taxon>Dermatophilaceae</taxon>
        <taxon>Candidatus Phosphoribacter</taxon>
    </lineage>
</organism>
<reference evidence="1 2" key="1">
    <citation type="submission" date="2020-10" db="EMBL/GenBank/DDBJ databases">
        <title>Connecting structure to function with the recovery of over 1000 high-quality activated sludge metagenome-assembled genomes encoding full-length rRNA genes using long-read sequencing.</title>
        <authorList>
            <person name="Singleton C.M."/>
            <person name="Petriglieri F."/>
            <person name="Kristensen J.M."/>
            <person name="Kirkegaard R.H."/>
            <person name="Michaelsen T.Y."/>
            <person name="Andersen M.H."/>
            <person name="Karst S.M."/>
            <person name="Dueholm M.S."/>
            <person name="Nielsen P.H."/>
            <person name="Albertsen M."/>
        </authorList>
    </citation>
    <scope>NUCLEOTIDE SEQUENCE [LARGE SCALE GENOMIC DNA]</scope>
    <source>
        <strain evidence="1">Ega_18-Q3-R5-49_MAXAC.001</strain>
    </source>
</reference>